<keyword evidence="9 13" id="KW-0066">ATP synthesis</keyword>
<feature type="transmembrane region" description="Helical" evidence="13">
    <location>
        <begin position="6"/>
        <end position="27"/>
    </location>
</feature>
<dbReference type="GO" id="GO:0012505">
    <property type="term" value="C:endomembrane system"/>
    <property type="evidence" value="ECO:0007669"/>
    <property type="project" value="UniProtKB-SubCell"/>
</dbReference>
<comment type="similarity">
    <text evidence="1 13 14">Belongs to the ATPase B chain family.</text>
</comment>
<evidence type="ECO:0000256" key="6">
    <source>
        <dbReference type="ARBA" id="ARBA00022989"/>
    </source>
</evidence>
<dbReference type="GO" id="GO:0045259">
    <property type="term" value="C:proton-transporting ATP synthase complex"/>
    <property type="evidence" value="ECO:0007669"/>
    <property type="project" value="UniProtKB-KW"/>
</dbReference>
<keyword evidence="15" id="KW-0175">Coiled coil</keyword>
<feature type="coiled-coil region" evidence="15">
    <location>
        <begin position="31"/>
        <end position="116"/>
    </location>
</feature>
<dbReference type="InterPro" id="IPR050059">
    <property type="entry name" value="ATP_synthase_B_chain"/>
</dbReference>
<evidence type="ECO:0000256" key="11">
    <source>
        <dbReference type="ARBA" id="ARBA00025614"/>
    </source>
</evidence>
<reference evidence="16 17" key="1">
    <citation type="submission" date="2018-01" db="EMBL/GenBank/DDBJ databases">
        <title>Metagenomic assembled genomes from two thermal pools in the Uzon Caldera, Kamchatka, Russia.</title>
        <authorList>
            <person name="Wilkins L."/>
            <person name="Ettinger C."/>
        </authorList>
    </citation>
    <scope>NUCLEOTIDE SEQUENCE [LARGE SCALE GENOMIC DNA]</scope>
    <source>
        <strain evidence="16">ZAV-15</strain>
    </source>
</reference>
<comment type="caution">
    <text evidence="16">The sequence shown here is derived from an EMBL/GenBank/DDBJ whole genome shotgun (WGS) entry which is preliminary data.</text>
</comment>
<evidence type="ECO:0000256" key="14">
    <source>
        <dbReference type="RuleBase" id="RU003848"/>
    </source>
</evidence>
<comment type="function">
    <text evidence="11">Component of the F(0) channel, it forms part of the peripheral stalk, linking F(1) to F(0). The b'-subunit is a diverged and duplicated form of b found in plants and photosynthetic bacteria.</text>
</comment>
<dbReference type="EMBL" id="PNIE01000086">
    <property type="protein sequence ID" value="PMP61362.1"/>
    <property type="molecule type" value="Genomic_DNA"/>
</dbReference>
<comment type="subunit">
    <text evidence="13">F-type ATPases have 2 components, F(1) - the catalytic core - and F(0) - the membrane proton channel. F(1) has five subunits: alpha(3), beta(3), gamma(1), delta(1), epsilon(1). F(0) has three main subunits: a(1), b(2) and c(10-14). The alpha and beta chains form an alternating ring which encloses part of the gamma chain. F(1) is attached to F(0) by a central stalk formed by the gamma and epsilon chains, while a peripheral stalk is formed by the delta and b chains.</text>
</comment>
<keyword evidence="8 13" id="KW-0472">Membrane</keyword>
<keyword evidence="6 13" id="KW-1133">Transmembrane helix</keyword>
<evidence type="ECO:0000256" key="4">
    <source>
        <dbReference type="ARBA" id="ARBA00022692"/>
    </source>
</evidence>
<evidence type="ECO:0000256" key="7">
    <source>
        <dbReference type="ARBA" id="ARBA00023065"/>
    </source>
</evidence>
<protein>
    <recommendedName>
        <fullName evidence="13">ATP synthase subunit b</fullName>
    </recommendedName>
    <alternativeName>
        <fullName evidence="13">ATP synthase F(0) sector subunit b</fullName>
    </alternativeName>
    <alternativeName>
        <fullName evidence="13">ATPase subunit I</fullName>
    </alternativeName>
    <alternativeName>
        <fullName evidence="13">F-type ATPase subunit b</fullName>
        <shortName evidence="13">F-ATPase subunit b</shortName>
    </alternativeName>
</protein>
<evidence type="ECO:0000256" key="3">
    <source>
        <dbReference type="ARBA" id="ARBA00022547"/>
    </source>
</evidence>
<dbReference type="PANTHER" id="PTHR33445">
    <property type="entry name" value="ATP SYNTHASE SUBUNIT B', CHLOROPLASTIC"/>
    <property type="match status" value="1"/>
</dbReference>
<comment type="function">
    <text evidence="10 13">F(1)F(0) ATP synthase produces ATP from ADP in the presence of a proton or sodium gradient. F-type ATPases consist of two structural domains, F(1) containing the extramembraneous catalytic core and F(0) containing the membrane proton channel, linked together by a central stalk and a peripheral stalk. During catalysis, ATP synthesis in the catalytic domain of F(1) is coupled via a rotary mechanism of the central stalk subunits to proton translocation.</text>
</comment>
<gene>
    <name evidence="13" type="primary">atpF</name>
    <name evidence="16" type="ORF">C0197_05845</name>
</gene>
<evidence type="ECO:0000313" key="17">
    <source>
        <dbReference type="Proteomes" id="UP000235731"/>
    </source>
</evidence>
<evidence type="ECO:0000313" key="16">
    <source>
        <dbReference type="EMBL" id="PMP61362.1"/>
    </source>
</evidence>
<keyword evidence="5 13" id="KW-0375">Hydrogen ion transport</keyword>
<dbReference type="GO" id="GO:0005886">
    <property type="term" value="C:plasma membrane"/>
    <property type="evidence" value="ECO:0007669"/>
    <property type="project" value="UniProtKB-SubCell"/>
</dbReference>
<organism evidence="16 17">
    <name type="scientific">Caldimicrobium thiodismutans</name>
    <dbReference type="NCBI Taxonomy" id="1653476"/>
    <lineage>
        <taxon>Bacteria</taxon>
        <taxon>Pseudomonadati</taxon>
        <taxon>Thermodesulfobacteriota</taxon>
        <taxon>Thermodesulfobacteria</taxon>
        <taxon>Thermodesulfobacteriales</taxon>
        <taxon>Thermodesulfobacteriaceae</taxon>
        <taxon>Caldimicrobium</taxon>
    </lineage>
</organism>
<name>A0A2N7PIG0_9BACT</name>
<evidence type="ECO:0000256" key="13">
    <source>
        <dbReference type="HAMAP-Rule" id="MF_01398"/>
    </source>
</evidence>
<keyword evidence="3 13" id="KW-0138">CF(0)</keyword>
<evidence type="ECO:0000256" key="2">
    <source>
        <dbReference type="ARBA" id="ARBA00022448"/>
    </source>
</evidence>
<dbReference type="HAMAP" id="MF_01398">
    <property type="entry name" value="ATP_synth_b_bprime"/>
    <property type="match status" value="1"/>
</dbReference>
<keyword evidence="13" id="KW-1003">Cell membrane</keyword>
<evidence type="ECO:0000256" key="1">
    <source>
        <dbReference type="ARBA" id="ARBA00005513"/>
    </source>
</evidence>
<evidence type="ECO:0000256" key="8">
    <source>
        <dbReference type="ARBA" id="ARBA00023136"/>
    </source>
</evidence>
<dbReference type="GO" id="GO:0046961">
    <property type="term" value="F:proton-transporting ATPase activity, rotational mechanism"/>
    <property type="evidence" value="ECO:0007669"/>
    <property type="project" value="TreeGrafter"/>
</dbReference>
<proteinExistence type="inferred from homology"/>
<evidence type="ECO:0000256" key="5">
    <source>
        <dbReference type="ARBA" id="ARBA00022781"/>
    </source>
</evidence>
<dbReference type="Proteomes" id="UP000235731">
    <property type="component" value="Unassembled WGS sequence"/>
</dbReference>
<dbReference type="InterPro" id="IPR002146">
    <property type="entry name" value="ATP_synth_b/b'su_bac/chlpt"/>
</dbReference>
<dbReference type="AlphaFoldDB" id="A0A2N7PIG0"/>
<keyword evidence="4 13" id="KW-0812">Transmembrane</keyword>
<keyword evidence="2 13" id="KW-0813">Transport</keyword>
<evidence type="ECO:0000256" key="15">
    <source>
        <dbReference type="SAM" id="Coils"/>
    </source>
</evidence>
<evidence type="ECO:0000256" key="12">
    <source>
        <dbReference type="ARBA" id="ARBA00037847"/>
    </source>
</evidence>
<dbReference type="GO" id="GO:0046933">
    <property type="term" value="F:proton-transporting ATP synthase activity, rotational mechanism"/>
    <property type="evidence" value="ECO:0007669"/>
    <property type="project" value="UniProtKB-UniRule"/>
</dbReference>
<evidence type="ECO:0000256" key="9">
    <source>
        <dbReference type="ARBA" id="ARBA00023310"/>
    </source>
</evidence>
<comment type="subcellular location">
    <subcellularLocation>
        <location evidence="13">Cell membrane</location>
        <topology evidence="13">Single-pass membrane protein</topology>
    </subcellularLocation>
    <subcellularLocation>
        <location evidence="12">Endomembrane system</location>
        <topology evidence="12">Single-pass membrane protein</topology>
    </subcellularLocation>
</comment>
<sequence length="141" mass="16719">MLKFDITLLVQIIEVLILAVLLNSLLIKPIMATLEERRRQFEVLEKEIEDLIKQAEEGIKNYQEALNQARVEGMQKREALKEEARRLEREEIAKVLKEVELQKAEWERAFKEEFAKLREAILSQKEFFSHLMVEKLLGRKV</sequence>
<keyword evidence="7 13" id="KW-0406">Ion transport</keyword>
<accession>A0A2N7PIG0</accession>
<dbReference type="PANTHER" id="PTHR33445:SF2">
    <property type="entry name" value="ATP SYNTHASE SUBUNIT B', CHLOROPLASTIC"/>
    <property type="match status" value="1"/>
</dbReference>
<evidence type="ECO:0000256" key="10">
    <source>
        <dbReference type="ARBA" id="ARBA00025198"/>
    </source>
</evidence>
<dbReference type="Pfam" id="PF00430">
    <property type="entry name" value="ATP-synt_B"/>
    <property type="match status" value="1"/>
</dbReference>